<sequence>MDEVLEMIADAVSSLVVAITESEEKNTLFGDMVPGVELIQQAVNGMVEASIESEPLIDEEFVPQLKETSSSLKNAAGQLYAHAVRAREDPWNRVPQKDAIKAAKLILQKVVLLVLIEEQSNIKVLVNIAKKVAEGVRRIDEIENLNQLNIMVADVVALEQELVKRSQRRSEGSHSPEFRQKLEDLSYIVNDLSEKHQQAARQVCTNPQDQSIRSARNTVSHKLLSAIDDMIETIKQIFSANTKFVDLAFKWKPVRTMAEDEVVSASAQLIGQLHSLPKQIEMGNGPTAAREIVNSANLQISNAIIVAEKCDDPVKKKMILKSIEELKKLTPQLIAAIKPVLENPNDEAAKRHLDNLIYSTQKASENLAVAVVSTPAEIVAASGVSLARDLDDLEAALNRGDVKRAEIIANNLGAAIDRHIEMSTAYLDSIKDPALRHQVQKAIEKLVQLKPRLLESAQRCVREPQNQEARKQLQTVVKETKQAISQISGSHEMVSAINSKLHNDLDNLLKCIDERGPDMQFKGVQHAKDIAADIKKQLEEAENYMNSITDPERKRQIQEAIDRLKHLTPQLLEAIKDVLANPDDKAARARLESLIRQVKDASSNLAAVTQPTPEELKAQKAARDAAYAKSQVQVPPPKPEPKPEPKPVPPKFIVPEGPVNKAVYSAAADVANALENKTRDDTPLGQLVTLGDDIARQMAMLSSFAAKGDVKGMIGAARKIADSIRQIQTTAKGIAANCTDPRLKQAVLNYVDCGGNFSTQLKILCAVKSDIEDDSTSEEQLVTCAKGLSSAVINIVKSAESASLKLAKK</sequence>
<dbReference type="GO" id="GO:0007155">
    <property type="term" value="P:cell adhesion"/>
    <property type="evidence" value="ECO:0007669"/>
    <property type="project" value="InterPro"/>
</dbReference>
<dbReference type="PANTHER" id="PTHR46180">
    <property type="entry name" value="VINCULIN"/>
    <property type="match status" value="1"/>
</dbReference>
<dbReference type="GO" id="GO:0005911">
    <property type="term" value="C:cell-cell junction"/>
    <property type="evidence" value="ECO:0007669"/>
    <property type="project" value="EnsemblProtists"/>
</dbReference>
<gene>
    <name evidence="6" type="primary">vinA</name>
    <name evidence="6" type="ORF">DFA_00762</name>
</gene>
<proteinExistence type="inferred from homology"/>
<keyword evidence="3" id="KW-0963">Cytoplasm</keyword>
<comment type="similarity">
    <text evidence="2">Belongs to the vinculin/alpha-catenin family.</text>
</comment>
<dbReference type="Gene3D" id="1.20.120.810">
    <property type="entry name" value="Vinculin, Vh2 four-helix bundle"/>
    <property type="match status" value="1"/>
</dbReference>
<dbReference type="GO" id="GO:0051017">
    <property type="term" value="P:actin filament bundle assembly"/>
    <property type="evidence" value="ECO:0007669"/>
    <property type="project" value="EnsemblProtists"/>
</dbReference>
<evidence type="ECO:0000256" key="5">
    <source>
        <dbReference type="SAM" id="MobiDB-lite"/>
    </source>
</evidence>
<dbReference type="GO" id="GO:0045180">
    <property type="term" value="C:basal cortex"/>
    <property type="evidence" value="ECO:0007669"/>
    <property type="project" value="EnsemblProtists"/>
</dbReference>
<name>F4PTL5_CACFS</name>
<protein>
    <submittedName>
        <fullName evidence="6">Vinculin A</fullName>
    </submittedName>
</protein>
<evidence type="ECO:0000256" key="2">
    <source>
        <dbReference type="ARBA" id="ARBA00008376"/>
    </source>
</evidence>
<evidence type="ECO:0000313" key="7">
    <source>
        <dbReference type="Proteomes" id="UP000007797"/>
    </source>
</evidence>
<dbReference type="AlphaFoldDB" id="F4PTL5"/>
<dbReference type="Gene3D" id="1.20.120.230">
    <property type="entry name" value="Alpha-catenin/vinculin-like"/>
    <property type="match status" value="4"/>
</dbReference>
<dbReference type="SUPFAM" id="SSF47220">
    <property type="entry name" value="alpha-catenin/vinculin-like"/>
    <property type="match status" value="5"/>
</dbReference>
<dbReference type="InterPro" id="IPR006077">
    <property type="entry name" value="Vinculin/catenin"/>
</dbReference>
<dbReference type="Pfam" id="PF01044">
    <property type="entry name" value="Vinculin"/>
    <property type="match status" value="2"/>
</dbReference>
<dbReference type="GO" id="GO:0051495">
    <property type="term" value="P:positive regulation of cytoskeleton organization"/>
    <property type="evidence" value="ECO:0007669"/>
    <property type="project" value="EnsemblProtists"/>
</dbReference>
<dbReference type="GO" id="GO:0008013">
    <property type="term" value="F:beta-catenin binding"/>
    <property type="evidence" value="ECO:0007669"/>
    <property type="project" value="EnsemblProtists"/>
</dbReference>
<dbReference type="OrthoDB" id="15300at2759"/>
<dbReference type="InterPro" id="IPR017997">
    <property type="entry name" value="Vinculin"/>
</dbReference>
<dbReference type="GO" id="GO:0051645">
    <property type="term" value="P:Golgi localization"/>
    <property type="evidence" value="ECO:0007669"/>
    <property type="project" value="EnsemblProtists"/>
</dbReference>
<dbReference type="GO" id="GO:0051642">
    <property type="term" value="P:centrosome localization"/>
    <property type="evidence" value="ECO:0007669"/>
    <property type="project" value="EnsemblProtists"/>
</dbReference>
<dbReference type="Proteomes" id="UP000007797">
    <property type="component" value="Unassembled WGS sequence"/>
</dbReference>
<keyword evidence="7" id="KW-1185">Reference proteome</keyword>
<dbReference type="KEGG" id="dfa:DFA_00762"/>
<dbReference type="GO" id="GO:0000281">
    <property type="term" value="P:mitotic cytokinesis"/>
    <property type="evidence" value="ECO:0007669"/>
    <property type="project" value="EnsemblProtists"/>
</dbReference>
<organism evidence="6 7">
    <name type="scientific">Cavenderia fasciculata</name>
    <name type="common">Slime mold</name>
    <name type="synonym">Dictyostelium fasciculatum</name>
    <dbReference type="NCBI Taxonomy" id="261658"/>
    <lineage>
        <taxon>Eukaryota</taxon>
        <taxon>Amoebozoa</taxon>
        <taxon>Evosea</taxon>
        <taxon>Eumycetozoa</taxon>
        <taxon>Dictyostelia</taxon>
        <taxon>Acytosteliales</taxon>
        <taxon>Cavenderiaceae</taxon>
        <taxon>Cavenderia</taxon>
    </lineage>
</organism>
<dbReference type="GO" id="GO:0036360">
    <property type="term" value="P:sorocarp stalk morphogenesis"/>
    <property type="evidence" value="ECO:0007669"/>
    <property type="project" value="EnsemblProtists"/>
</dbReference>
<evidence type="ECO:0000313" key="6">
    <source>
        <dbReference type="EMBL" id="EGG20897.1"/>
    </source>
</evidence>
<dbReference type="GO" id="GO:0031032">
    <property type="term" value="P:actomyosin structure organization"/>
    <property type="evidence" value="ECO:0007669"/>
    <property type="project" value="EnsemblProtists"/>
</dbReference>
<feature type="region of interest" description="Disordered" evidence="5">
    <location>
        <begin position="625"/>
        <end position="648"/>
    </location>
</feature>
<dbReference type="InterPro" id="IPR036723">
    <property type="entry name" value="Alpha-catenin/vinculin-like_sf"/>
</dbReference>
<dbReference type="GO" id="GO:0140509">
    <property type="term" value="P:epithelium-like organization"/>
    <property type="evidence" value="ECO:0007669"/>
    <property type="project" value="EnsemblProtists"/>
</dbReference>
<dbReference type="GO" id="GO:0051015">
    <property type="term" value="F:actin filament binding"/>
    <property type="evidence" value="ECO:0007669"/>
    <property type="project" value="EnsemblProtists"/>
</dbReference>
<keyword evidence="4" id="KW-0009">Actin-binding</keyword>
<dbReference type="GO" id="GO:0009306">
    <property type="term" value="P:protein secretion"/>
    <property type="evidence" value="ECO:0007669"/>
    <property type="project" value="EnsemblProtists"/>
</dbReference>
<reference evidence="7" key="1">
    <citation type="journal article" date="2011" name="Genome Res.">
        <title>Phylogeny-wide analysis of social amoeba genomes highlights ancient origins for complex intercellular communication.</title>
        <authorList>
            <person name="Heidel A.J."/>
            <person name="Lawal H.M."/>
            <person name="Felder M."/>
            <person name="Schilde C."/>
            <person name="Helps N.R."/>
            <person name="Tunggal B."/>
            <person name="Rivero F."/>
            <person name="John U."/>
            <person name="Schleicher M."/>
            <person name="Eichinger L."/>
            <person name="Platzer M."/>
            <person name="Noegel A.A."/>
            <person name="Schaap P."/>
            <person name="Gloeckner G."/>
        </authorList>
    </citation>
    <scope>NUCLEOTIDE SEQUENCE [LARGE SCALE GENOMIC DNA]</scope>
    <source>
        <strain evidence="7">SH3</strain>
    </source>
</reference>
<dbReference type="GeneID" id="14873782"/>
<dbReference type="GO" id="GO:0061245">
    <property type="term" value="P:establishment or maintenance of bipolar cell polarity"/>
    <property type="evidence" value="ECO:0007669"/>
    <property type="project" value="EnsemblProtists"/>
</dbReference>
<dbReference type="OMA" id="ANNLCEL"/>
<accession>F4PTL5</accession>
<evidence type="ECO:0000256" key="4">
    <source>
        <dbReference type="ARBA" id="ARBA00023203"/>
    </source>
</evidence>
<dbReference type="STRING" id="1054147.F4PTL5"/>
<comment type="subcellular location">
    <subcellularLocation>
        <location evidence="1">Cytoplasm</location>
    </subcellularLocation>
</comment>
<dbReference type="RefSeq" id="XP_004358747.1">
    <property type="nucleotide sequence ID" value="XM_004358690.1"/>
</dbReference>
<evidence type="ECO:0000256" key="1">
    <source>
        <dbReference type="ARBA" id="ARBA00004496"/>
    </source>
</evidence>
<dbReference type="EMBL" id="GL883010">
    <property type="protein sequence ID" value="EGG20897.1"/>
    <property type="molecule type" value="Genomic_DNA"/>
</dbReference>
<evidence type="ECO:0000256" key="3">
    <source>
        <dbReference type="ARBA" id="ARBA00022490"/>
    </source>
</evidence>